<dbReference type="STRING" id="1284197.S8A1Z5"/>
<dbReference type="InterPro" id="IPR017926">
    <property type="entry name" value="GATASE"/>
</dbReference>
<accession>S8A1Z5</accession>
<dbReference type="eggNOG" id="KOG3179">
    <property type="taxonomic scope" value="Eukaryota"/>
</dbReference>
<feature type="domain" description="Glutamine amidotransferase" evidence="1">
    <location>
        <begin position="108"/>
        <end position="213"/>
    </location>
</feature>
<reference evidence="2 3" key="1">
    <citation type="journal article" date="2013" name="PLoS Genet.">
        <title>Genomic mechanisms accounting for the adaptation to parasitism in nematode-trapping fungi.</title>
        <authorList>
            <person name="Meerupati T."/>
            <person name="Andersson K.M."/>
            <person name="Friman E."/>
            <person name="Kumar D."/>
            <person name="Tunlid A."/>
            <person name="Ahren D."/>
        </authorList>
    </citation>
    <scope>NUCLEOTIDE SEQUENCE [LARGE SCALE GENOMIC DNA]</scope>
    <source>
        <strain evidence="2 3">CBS 200.50</strain>
    </source>
</reference>
<gene>
    <name evidence="2" type="ORF">H072_9733</name>
</gene>
<sequence>MQPPLNISVLDNDSPPPEFQSQYGSYGDAFIRLLSNASMTLNPPLGPSDLQFKKWDVERSPDYYPEIDEVDALIVVGSQDLLGSTAMDSTPWILKLTDFVRKVLMEHDRVRVIGVNFGHLIIARALGCVIDRLSQWETSITTVSLSDMGKKVYGREELNIMQLHRDHVVTLPVNPFPQLPNAVLDLIGSTDACAIQGLYTPRKVISLQGHPELDVHMIGDLVRSRLQAGSFSKDAAEDAVGRAPWRNDGVYIAATFLKFMLDK</sequence>
<reference evidence="3" key="2">
    <citation type="submission" date="2013-04" db="EMBL/GenBank/DDBJ databases">
        <title>Genomic mechanisms accounting for the adaptation to parasitism in nematode-trapping fungi.</title>
        <authorList>
            <person name="Ahren D.G."/>
        </authorList>
    </citation>
    <scope>NUCLEOTIDE SEQUENCE [LARGE SCALE GENOMIC DNA]</scope>
    <source>
        <strain evidence="3">CBS 200.50</strain>
    </source>
</reference>
<dbReference type="Proteomes" id="UP000015100">
    <property type="component" value="Unassembled WGS sequence"/>
</dbReference>
<dbReference type="OrthoDB" id="92161at2759"/>
<dbReference type="AlphaFoldDB" id="S8A1Z5"/>
<evidence type="ECO:0000259" key="1">
    <source>
        <dbReference type="Pfam" id="PF00117"/>
    </source>
</evidence>
<comment type="caution">
    <text evidence="2">The sequence shown here is derived from an EMBL/GenBank/DDBJ whole genome shotgun (WGS) entry which is preliminary data.</text>
</comment>
<protein>
    <recommendedName>
        <fullName evidence="1">Glutamine amidotransferase domain-containing protein</fullName>
    </recommendedName>
</protein>
<dbReference type="OMA" id="VERNAKW"/>
<keyword evidence="3" id="KW-1185">Reference proteome</keyword>
<dbReference type="InterPro" id="IPR044992">
    <property type="entry name" value="ChyE-like"/>
</dbReference>
<dbReference type="SUPFAM" id="SSF52317">
    <property type="entry name" value="Class I glutamine amidotransferase-like"/>
    <property type="match status" value="1"/>
</dbReference>
<dbReference type="Pfam" id="PF00117">
    <property type="entry name" value="GATase"/>
    <property type="match status" value="1"/>
</dbReference>
<dbReference type="GO" id="GO:0005634">
    <property type="term" value="C:nucleus"/>
    <property type="evidence" value="ECO:0007669"/>
    <property type="project" value="TreeGrafter"/>
</dbReference>
<evidence type="ECO:0000313" key="2">
    <source>
        <dbReference type="EMBL" id="EPS36729.1"/>
    </source>
</evidence>
<dbReference type="InterPro" id="IPR029062">
    <property type="entry name" value="Class_I_gatase-like"/>
</dbReference>
<dbReference type="Gene3D" id="3.40.50.880">
    <property type="match status" value="1"/>
</dbReference>
<dbReference type="HOGENOM" id="CLU_054974_0_2_1"/>
<dbReference type="EMBL" id="AQGS01000824">
    <property type="protein sequence ID" value="EPS36729.1"/>
    <property type="molecule type" value="Genomic_DNA"/>
</dbReference>
<name>S8A1Z5_DACHA</name>
<evidence type="ECO:0000313" key="3">
    <source>
        <dbReference type="Proteomes" id="UP000015100"/>
    </source>
</evidence>
<proteinExistence type="predicted"/>
<dbReference type="CDD" id="cd01741">
    <property type="entry name" value="GATase1_1"/>
    <property type="match status" value="1"/>
</dbReference>
<dbReference type="PANTHER" id="PTHR42695:SF5">
    <property type="entry name" value="GLUTAMINE AMIDOTRANSFERASE YLR126C-RELATED"/>
    <property type="match status" value="1"/>
</dbReference>
<organism evidence="2 3">
    <name type="scientific">Dactylellina haptotyla (strain CBS 200.50)</name>
    <name type="common">Nematode-trapping fungus</name>
    <name type="synonym">Monacrosporium haptotylum</name>
    <dbReference type="NCBI Taxonomy" id="1284197"/>
    <lineage>
        <taxon>Eukaryota</taxon>
        <taxon>Fungi</taxon>
        <taxon>Dikarya</taxon>
        <taxon>Ascomycota</taxon>
        <taxon>Pezizomycotina</taxon>
        <taxon>Orbiliomycetes</taxon>
        <taxon>Orbiliales</taxon>
        <taxon>Orbiliaceae</taxon>
        <taxon>Dactylellina</taxon>
    </lineage>
</organism>
<dbReference type="GO" id="GO:0005829">
    <property type="term" value="C:cytosol"/>
    <property type="evidence" value="ECO:0007669"/>
    <property type="project" value="TreeGrafter"/>
</dbReference>
<dbReference type="PANTHER" id="PTHR42695">
    <property type="entry name" value="GLUTAMINE AMIDOTRANSFERASE YLR126C-RELATED"/>
    <property type="match status" value="1"/>
</dbReference>